<reference evidence="1 2" key="1">
    <citation type="submission" date="2019-01" db="EMBL/GenBank/DDBJ databases">
        <title>Draft genomes of a novel of Aminipila strains.</title>
        <authorList>
            <person name="Ma S."/>
        </authorList>
    </citation>
    <scope>NUCLEOTIDE SEQUENCE [LARGE SCALE GENOMIC DNA]</scope>
    <source>
        <strain evidence="2">JN-39</strain>
    </source>
</reference>
<sequence length="61" mass="6460">MKRASTEKSAELAAVISAAIAAYERDTGAAVGTFAIRKITRVSGNLWGKAGIADCMESRRM</sequence>
<accession>A0A410PXF3</accession>
<dbReference type="KEGG" id="amij:EQM06_10275"/>
<dbReference type="AlphaFoldDB" id="A0A410PXF3"/>
<name>A0A410PXF3_9FIRM</name>
<proteinExistence type="predicted"/>
<organism evidence="1 2">
    <name type="scientific">Aminipila luticellarii</name>
    <dbReference type="NCBI Taxonomy" id="2507160"/>
    <lineage>
        <taxon>Bacteria</taxon>
        <taxon>Bacillati</taxon>
        <taxon>Bacillota</taxon>
        <taxon>Clostridia</taxon>
        <taxon>Peptostreptococcales</taxon>
        <taxon>Anaerovoracaceae</taxon>
        <taxon>Aminipila</taxon>
    </lineage>
</organism>
<dbReference type="RefSeq" id="WP_128746352.1">
    <property type="nucleotide sequence ID" value="NZ_CP035281.1"/>
</dbReference>
<evidence type="ECO:0000313" key="2">
    <source>
        <dbReference type="Proteomes" id="UP000287601"/>
    </source>
</evidence>
<dbReference type="EMBL" id="CP035281">
    <property type="protein sequence ID" value="QAT43574.1"/>
    <property type="molecule type" value="Genomic_DNA"/>
</dbReference>
<dbReference type="Proteomes" id="UP000287601">
    <property type="component" value="Chromosome"/>
</dbReference>
<protein>
    <submittedName>
        <fullName evidence="1">Uncharacterized protein</fullName>
    </submittedName>
</protein>
<gene>
    <name evidence="1" type="ORF">EQM06_10275</name>
</gene>
<keyword evidence="2" id="KW-1185">Reference proteome</keyword>
<evidence type="ECO:0000313" key="1">
    <source>
        <dbReference type="EMBL" id="QAT43574.1"/>
    </source>
</evidence>